<dbReference type="EMBL" id="JACXYZ010000003">
    <property type="protein sequence ID" value="MBD3926420.1"/>
    <property type="molecule type" value="Genomic_DNA"/>
</dbReference>
<evidence type="ECO:0000313" key="1">
    <source>
        <dbReference type="EMBL" id="MBD3926420.1"/>
    </source>
</evidence>
<name>A0ABR8NE55_9ACTN</name>
<reference evidence="1 2" key="1">
    <citation type="submission" date="2020-09" db="EMBL/GenBank/DDBJ databases">
        <title>novel species in genus Nocardioides.</title>
        <authorList>
            <person name="Zhang G."/>
        </authorList>
    </citation>
    <scope>NUCLEOTIDE SEQUENCE [LARGE SCALE GENOMIC DNA]</scope>
    <source>
        <strain evidence="1 2">KCTC 39551</strain>
    </source>
</reference>
<dbReference type="Proteomes" id="UP000618818">
    <property type="component" value="Unassembled WGS sequence"/>
</dbReference>
<comment type="caution">
    <text evidence="1">The sequence shown here is derived from an EMBL/GenBank/DDBJ whole genome shotgun (WGS) entry which is preliminary data.</text>
</comment>
<organism evidence="1 2">
    <name type="scientific">Nocardioides cavernae</name>
    <dbReference type="NCBI Taxonomy" id="1921566"/>
    <lineage>
        <taxon>Bacteria</taxon>
        <taxon>Bacillati</taxon>
        <taxon>Actinomycetota</taxon>
        <taxon>Actinomycetes</taxon>
        <taxon>Propionibacteriales</taxon>
        <taxon>Nocardioidaceae</taxon>
        <taxon>Nocardioides</taxon>
    </lineage>
</organism>
<gene>
    <name evidence="1" type="ORF">IEZ26_17485</name>
</gene>
<sequence>MHAGDAPQVTGGGPFVWYAAYGTNLSTVRLGCYLSGGRPSGAERRYDGCRDPSPPRDVRPVELRGRLTFAGESSVWGGGMAFFTSDAGGVVHARAYLLRLEQLGDLVAQEVRQPVGADLVLAPDRRPTRHGLSRTYDVLLDVGELDGHRMLTLTGSSVPPAHAPSASYVRTMLEGLADGFGLDADARVAYLASADGVALRWTVPTLRRMLPA</sequence>
<keyword evidence="2" id="KW-1185">Reference proteome</keyword>
<accession>A0ABR8NE55</accession>
<proteinExistence type="predicted"/>
<dbReference type="Gene3D" id="3.10.490.10">
    <property type="entry name" value="Gamma-glutamyl cyclotransferase-like"/>
    <property type="match status" value="1"/>
</dbReference>
<protein>
    <submittedName>
        <fullName evidence="1">Histone deacetylase</fullName>
    </submittedName>
</protein>
<evidence type="ECO:0000313" key="2">
    <source>
        <dbReference type="Proteomes" id="UP000618818"/>
    </source>
</evidence>